<dbReference type="PROSITE" id="PS51745">
    <property type="entry name" value="PB1"/>
    <property type="match status" value="1"/>
</dbReference>
<reference evidence="3" key="1">
    <citation type="submission" date="2020-06" db="EMBL/GenBank/DDBJ databases">
        <authorList>
            <person name="Li T."/>
            <person name="Hu X."/>
            <person name="Zhang T."/>
            <person name="Song X."/>
            <person name="Zhang H."/>
            <person name="Dai N."/>
            <person name="Sheng W."/>
            <person name="Hou X."/>
            <person name="Wei L."/>
        </authorList>
    </citation>
    <scope>NUCLEOTIDE SEQUENCE</scope>
    <source>
        <strain evidence="3">KEN8</strain>
        <tissue evidence="3">Leaf</tissue>
    </source>
</reference>
<accession>A0AAW2J4P5</accession>
<feature type="compositionally biased region" description="Basic and acidic residues" evidence="1">
    <location>
        <begin position="32"/>
        <end position="42"/>
    </location>
</feature>
<dbReference type="SUPFAM" id="SSF54277">
    <property type="entry name" value="CAD &amp; PB1 domains"/>
    <property type="match status" value="1"/>
</dbReference>
<protein>
    <recommendedName>
        <fullName evidence="2">PB1 domain-containing protein</fullName>
    </recommendedName>
</protein>
<feature type="domain" description="PB1" evidence="2">
    <location>
        <begin position="50"/>
        <end position="154"/>
    </location>
</feature>
<organism evidence="3">
    <name type="scientific">Sesamum calycinum</name>
    <dbReference type="NCBI Taxonomy" id="2727403"/>
    <lineage>
        <taxon>Eukaryota</taxon>
        <taxon>Viridiplantae</taxon>
        <taxon>Streptophyta</taxon>
        <taxon>Embryophyta</taxon>
        <taxon>Tracheophyta</taxon>
        <taxon>Spermatophyta</taxon>
        <taxon>Magnoliopsida</taxon>
        <taxon>eudicotyledons</taxon>
        <taxon>Gunneridae</taxon>
        <taxon>Pentapetalae</taxon>
        <taxon>asterids</taxon>
        <taxon>lamiids</taxon>
        <taxon>Lamiales</taxon>
        <taxon>Pedaliaceae</taxon>
        <taxon>Sesamum</taxon>
    </lineage>
</organism>
<dbReference type="SMART" id="SM00666">
    <property type="entry name" value="PB1"/>
    <property type="match status" value="1"/>
</dbReference>
<evidence type="ECO:0000259" key="2">
    <source>
        <dbReference type="PROSITE" id="PS51745"/>
    </source>
</evidence>
<gene>
    <name evidence="3" type="ORF">Scaly_2543900</name>
</gene>
<dbReference type="FunFam" id="3.10.20.90:FF:000058">
    <property type="entry name" value="Octicosapeptide/phox/Bem1p domain kinase superfamily protein"/>
    <property type="match status" value="1"/>
</dbReference>
<dbReference type="PANTHER" id="PTHR31066">
    <property type="entry name" value="OS05G0427100 PROTEIN-RELATED"/>
    <property type="match status" value="1"/>
</dbReference>
<dbReference type="AlphaFoldDB" id="A0AAW2J4P5"/>
<dbReference type="InterPro" id="IPR053198">
    <property type="entry name" value="Gynoecium_Dev_Regulator"/>
</dbReference>
<dbReference type="EMBL" id="JACGWM010001683">
    <property type="protein sequence ID" value="KAL0289649.1"/>
    <property type="molecule type" value="Genomic_DNA"/>
</dbReference>
<comment type="caution">
    <text evidence="3">The sequence shown here is derived from an EMBL/GenBank/DDBJ whole genome shotgun (WGS) entry which is preliminary data.</text>
</comment>
<proteinExistence type="predicted"/>
<reference evidence="3" key="2">
    <citation type="journal article" date="2024" name="Plant">
        <title>Genomic evolution and insights into agronomic trait innovations of Sesamum species.</title>
        <authorList>
            <person name="Miao H."/>
            <person name="Wang L."/>
            <person name="Qu L."/>
            <person name="Liu H."/>
            <person name="Sun Y."/>
            <person name="Le M."/>
            <person name="Wang Q."/>
            <person name="Wei S."/>
            <person name="Zheng Y."/>
            <person name="Lin W."/>
            <person name="Duan Y."/>
            <person name="Cao H."/>
            <person name="Xiong S."/>
            <person name="Wang X."/>
            <person name="Wei L."/>
            <person name="Li C."/>
            <person name="Ma Q."/>
            <person name="Ju M."/>
            <person name="Zhao R."/>
            <person name="Li G."/>
            <person name="Mu C."/>
            <person name="Tian Q."/>
            <person name="Mei H."/>
            <person name="Zhang T."/>
            <person name="Gao T."/>
            <person name="Zhang H."/>
        </authorList>
    </citation>
    <scope>NUCLEOTIDE SEQUENCE</scope>
    <source>
        <strain evidence="3">KEN8</strain>
    </source>
</reference>
<dbReference type="Gene3D" id="3.10.20.90">
    <property type="entry name" value="Phosphatidylinositol 3-kinase Catalytic Subunit, Chain A, domain 1"/>
    <property type="match status" value="1"/>
</dbReference>
<feature type="compositionally biased region" description="Low complexity" evidence="1">
    <location>
        <begin position="9"/>
        <end position="23"/>
    </location>
</feature>
<evidence type="ECO:0000256" key="1">
    <source>
        <dbReference type="SAM" id="MobiDB-lite"/>
    </source>
</evidence>
<dbReference type="CDD" id="cd06410">
    <property type="entry name" value="PB1_UP2"/>
    <property type="match status" value="1"/>
</dbReference>
<dbReference type="PANTHER" id="PTHR31066:SF68">
    <property type="entry name" value="SERINE_THREONINE-PROTEIN KINASE YAKA-RELATED"/>
    <property type="match status" value="1"/>
</dbReference>
<sequence>MDPPPSFLHSHPPTTISTSSNHPDSANSSPRSRPDAWDHDHTLPPVPGAKLRLMCSYGGHIIPRPHDKSLCYVGGDTRIVVVDRHSSLAELHSRLSHILLNGRHFTLKYQLPNEDLDSLISLSTDEDLENMIEEYDRTNAASPLKSSRLRLFLFLPSLKPPPRWALCSTTPSRRPELDHRMVNSDSCADLEAQNESNKQVLAKSSAQEVVLDSPHVAETSSSFGSSSSTPSMANLPPIKVRVEDYQMVGLDEQFSHVNIASQPLACHNAAVRTNHGTVPPTGLRKPPLPLQTVQRKLVDIHNLPSPDSKHAGGYNLPSPDSVASDCSIASAGSLSKHTIYQDANQMLVNRESRVPTPVIDQKMSNTQEPTSQISADSLSIPPLNQNQQFIHPTPSPHYIQHPPPAVPMSSYYPVYLHPQTQQSVQHQADPQYPMYLLPPLNQTQPCYDASVVASSRPLTPPPNNMVPYKETVSTLYPTKPEMAANIYQTAGAGPTPLLVQVPTHQFQQQFVGLSQIPPTPQSGAVSAASAVVPNYTVTHHHMQDQVYYAQHLAASAAPPPPPQYQTMTPAAAVMLSQAQTQLTADSAAQQS</sequence>
<feature type="region of interest" description="Disordered" evidence="1">
    <location>
        <begin position="1"/>
        <end position="43"/>
    </location>
</feature>
<dbReference type="InterPro" id="IPR000270">
    <property type="entry name" value="PB1_dom"/>
</dbReference>
<dbReference type="InterPro" id="IPR053793">
    <property type="entry name" value="PB1-like"/>
</dbReference>
<name>A0AAW2J4P5_9LAMI</name>
<dbReference type="Pfam" id="PF00564">
    <property type="entry name" value="PB1"/>
    <property type="match status" value="1"/>
</dbReference>
<evidence type="ECO:0000313" key="3">
    <source>
        <dbReference type="EMBL" id="KAL0289649.1"/>
    </source>
</evidence>